<dbReference type="InterPro" id="IPR029044">
    <property type="entry name" value="Nucleotide-diphossugar_trans"/>
</dbReference>
<evidence type="ECO:0000313" key="3">
    <source>
        <dbReference type="Proteomes" id="UP000321222"/>
    </source>
</evidence>
<feature type="domain" description="Glycosyltransferase 2-like" evidence="1">
    <location>
        <begin position="3"/>
        <end position="150"/>
    </location>
</feature>
<dbReference type="PANTHER" id="PTHR43685:SF2">
    <property type="entry name" value="GLYCOSYLTRANSFERASE 2-LIKE DOMAIN-CONTAINING PROTEIN"/>
    <property type="match status" value="1"/>
</dbReference>
<dbReference type="OrthoDB" id="761861at2"/>
<dbReference type="GO" id="GO:0016740">
    <property type="term" value="F:transferase activity"/>
    <property type="evidence" value="ECO:0007669"/>
    <property type="project" value="UniProtKB-KW"/>
</dbReference>
<reference evidence="2 3" key="1">
    <citation type="submission" date="2019-08" db="EMBL/GenBank/DDBJ databases">
        <title>Flavobacterium alkalisoli sp. nov., isolated from rhizosphere soil of Suaeda salsa.</title>
        <authorList>
            <person name="Sun J.-Q."/>
            <person name="Xu L."/>
        </authorList>
    </citation>
    <scope>NUCLEOTIDE SEQUENCE [LARGE SCALE GENOMIC DNA]</scope>
    <source>
        <strain evidence="2 3">XS-5</strain>
    </source>
</reference>
<dbReference type="EMBL" id="CP042831">
    <property type="protein sequence ID" value="QEE51289.1"/>
    <property type="molecule type" value="Genomic_DNA"/>
</dbReference>
<dbReference type="SUPFAM" id="SSF53448">
    <property type="entry name" value="Nucleotide-diphospho-sugar transferases"/>
    <property type="match status" value="1"/>
</dbReference>
<evidence type="ECO:0000313" key="2">
    <source>
        <dbReference type="EMBL" id="QEE51289.1"/>
    </source>
</evidence>
<dbReference type="InterPro" id="IPR050834">
    <property type="entry name" value="Glycosyltransf_2"/>
</dbReference>
<proteinExistence type="predicted"/>
<sequence length="299" mass="34595">MLSVLIPVYNYNVFPLVENLLKQCLSENIVFEIIALDDASKNEGTIKANQEINNLDNCSYEVLQENLGRSGIRNLLAKRAQYNWLLFLDADTMPVNNTLISKYIPHLNDEEKVIYGGIIYQEKQPEKQELLRWVYGNSREALSVKKRMSDPYLSMLTLNFAIKKSVFKKVTFNETIPNLRYEDILFSYDLSLNKITMEHIANPVYHLGLDTSYICLIKAEDSIKGLKYLLDHQLLDANYMRLSKTYVNLKKFGLTGLLSLFFRANKSFMQKNLLGGKPSLFVFDLYRLGYLTLLQKRGK</sequence>
<dbReference type="InterPro" id="IPR001173">
    <property type="entry name" value="Glyco_trans_2-like"/>
</dbReference>
<evidence type="ECO:0000259" key="1">
    <source>
        <dbReference type="Pfam" id="PF00535"/>
    </source>
</evidence>
<name>A0A5B9FY10_9FLAO</name>
<dbReference type="Pfam" id="PF00535">
    <property type="entry name" value="Glycos_transf_2"/>
    <property type="match status" value="1"/>
</dbReference>
<dbReference type="PANTHER" id="PTHR43685">
    <property type="entry name" value="GLYCOSYLTRANSFERASE"/>
    <property type="match status" value="1"/>
</dbReference>
<dbReference type="Proteomes" id="UP000321222">
    <property type="component" value="Chromosome"/>
</dbReference>
<dbReference type="CDD" id="cd00761">
    <property type="entry name" value="Glyco_tranf_GTA_type"/>
    <property type="match status" value="1"/>
</dbReference>
<organism evidence="2 3">
    <name type="scientific">Flavobacterium alkalisoli</name>
    <dbReference type="NCBI Taxonomy" id="2602769"/>
    <lineage>
        <taxon>Bacteria</taxon>
        <taxon>Pseudomonadati</taxon>
        <taxon>Bacteroidota</taxon>
        <taxon>Flavobacteriia</taxon>
        <taxon>Flavobacteriales</taxon>
        <taxon>Flavobacteriaceae</taxon>
        <taxon>Flavobacterium</taxon>
    </lineage>
</organism>
<dbReference type="KEGG" id="fak:FUA48_17470"/>
<dbReference type="RefSeq" id="WP_147584785.1">
    <property type="nucleotide sequence ID" value="NZ_CP042831.1"/>
</dbReference>
<protein>
    <submittedName>
        <fullName evidence="2">Glycosyltransferase family 2 protein</fullName>
    </submittedName>
</protein>
<keyword evidence="2" id="KW-0808">Transferase</keyword>
<keyword evidence="3" id="KW-1185">Reference proteome</keyword>
<gene>
    <name evidence="2" type="ORF">FUA48_17470</name>
</gene>
<accession>A0A5B9FY10</accession>
<dbReference type="Gene3D" id="3.90.550.10">
    <property type="entry name" value="Spore Coat Polysaccharide Biosynthesis Protein SpsA, Chain A"/>
    <property type="match status" value="1"/>
</dbReference>
<dbReference type="AlphaFoldDB" id="A0A5B9FY10"/>